<evidence type="ECO:0000313" key="2">
    <source>
        <dbReference type="Proteomes" id="UP001497602"/>
    </source>
</evidence>
<gene>
    <name evidence="1" type="ORF">T190115A13A_60211</name>
</gene>
<proteinExistence type="predicted"/>
<evidence type="ECO:0000313" key="1">
    <source>
        <dbReference type="EMBL" id="CAL2108216.1"/>
    </source>
</evidence>
<dbReference type="RefSeq" id="WP_348739799.1">
    <property type="nucleotide sequence ID" value="NZ_CAXJRC010000043.1"/>
</dbReference>
<name>A0ABM9PR02_9FLAO</name>
<dbReference type="SUPFAM" id="SSF52540">
    <property type="entry name" value="P-loop containing nucleoside triphosphate hydrolases"/>
    <property type="match status" value="1"/>
</dbReference>
<comment type="caution">
    <text evidence="1">The sequence shown here is derived from an EMBL/GenBank/DDBJ whole genome shotgun (WGS) entry which is preliminary data.</text>
</comment>
<reference evidence="1 2" key="1">
    <citation type="submission" date="2024-05" db="EMBL/GenBank/DDBJ databases">
        <authorList>
            <person name="Duchaud E."/>
        </authorList>
    </citation>
    <scope>NUCLEOTIDE SEQUENCE [LARGE SCALE GENOMIC DNA]</scope>
    <source>
        <strain evidence="1">Ena-SAMPLE-TAB-13-05-2024-13:56:06:370-140305</strain>
    </source>
</reference>
<dbReference type="Proteomes" id="UP001497602">
    <property type="component" value="Unassembled WGS sequence"/>
</dbReference>
<dbReference type="InterPro" id="IPR027417">
    <property type="entry name" value="P-loop_NTPase"/>
</dbReference>
<protein>
    <submittedName>
        <fullName evidence="1">AAA domain-containing protein</fullName>
    </submittedName>
</protein>
<accession>A0ABM9PR02</accession>
<sequence>MSLTEEFKEKIRAEILKARDNFTGTDKAFSKTLGINNASFSRIKNGDLINVLASSSWLQIARELNVKNSQDNWVMARTKVYTELEGNLKFCQDYSKAMIIIDDCGLGKSDCAMHIARGMKNTFFVDCSQGKTKTQFIKLIAKTVGLDVKGRFIDVKNNLKYYLNNVLVDPNPLIVLDDSGYLEAPAFLEIQELLNGTKGSCGWYMIGDESFQEKIERGIRNKKIGYRAIFSRFSDEYVQITPIGIDDKRAFYKELLWTVAEKNVDDKTIIPKLVTKCLKKEASLRYLRTLIEVMKSKQNQN</sequence>
<organism evidence="1 2">
    <name type="scientific">Tenacibaculum vairaonense</name>
    <dbReference type="NCBI Taxonomy" id="3137860"/>
    <lineage>
        <taxon>Bacteria</taxon>
        <taxon>Pseudomonadati</taxon>
        <taxon>Bacteroidota</taxon>
        <taxon>Flavobacteriia</taxon>
        <taxon>Flavobacteriales</taxon>
        <taxon>Flavobacteriaceae</taxon>
        <taxon>Tenacibaculum</taxon>
    </lineage>
</organism>
<keyword evidence="2" id="KW-1185">Reference proteome</keyword>
<dbReference type="EMBL" id="CAXJRC010000043">
    <property type="protein sequence ID" value="CAL2108216.1"/>
    <property type="molecule type" value="Genomic_DNA"/>
</dbReference>